<feature type="region of interest" description="Disordered" evidence="1">
    <location>
        <begin position="508"/>
        <end position="544"/>
    </location>
</feature>
<feature type="transmembrane region" description="Helical" evidence="2">
    <location>
        <begin position="264"/>
        <end position="286"/>
    </location>
</feature>
<comment type="caution">
    <text evidence="3">The sequence shown here is derived from an EMBL/GenBank/DDBJ whole genome shotgun (WGS) entry which is preliminary data.</text>
</comment>
<keyword evidence="2" id="KW-0812">Transmembrane</keyword>
<feature type="compositionally biased region" description="Low complexity" evidence="1">
    <location>
        <begin position="603"/>
        <end position="618"/>
    </location>
</feature>
<evidence type="ECO:0000256" key="1">
    <source>
        <dbReference type="SAM" id="MobiDB-lite"/>
    </source>
</evidence>
<evidence type="ECO:0000313" key="3">
    <source>
        <dbReference type="EMBL" id="GFG39543.1"/>
    </source>
</evidence>
<keyword evidence="2" id="KW-1133">Transmembrane helix</keyword>
<protein>
    <recommendedName>
        <fullName evidence="5">Protein tincar</fullName>
    </recommendedName>
</protein>
<feature type="transmembrane region" description="Helical" evidence="2">
    <location>
        <begin position="160"/>
        <end position="186"/>
    </location>
</feature>
<feature type="transmembrane region" description="Helical" evidence="2">
    <location>
        <begin position="298"/>
        <end position="321"/>
    </location>
</feature>
<feature type="compositionally biased region" description="Polar residues" evidence="1">
    <location>
        <begin position="454"/>
        <end position="469"/>
    </location>
</feature>
<evidence type="ECO:0008006" key="5">
    <source>
        <dbReference type="Google" id="ProtNLM"/>
    </source>
</evidence>
<dbReference type="OrthoDB" id="10033661at2759"/>
<feature type="region of interest" description="Disordered" evidence="1">
    <location>
        <begin position="451"/>
        <end position="493"/>
    </location>
</feature>
<dbReference type="InterPro" id="IPR053291">
    <property type="entry name" value="Ommatidial_diff-associated"/>
</dbReference>
<dbReference type="FunCoup" id="A0A6L2Q3Q2">
    <property type="interactions" value="7"/>
</dbReference>
<dbReference type="PANTHER" id="PTHR21579:SF20">
    <property type="entry name" value="PROTEIN TINCAR"/>
    <property type="match status" value="1"/>
</dbReference>
<name>A0A6L2Q3Q2_COPFO</name>
<gene>
    <name evidence="3" type="ORF">Cfor_00973</name>
</gene>
<keyword evidence="2" id="KW-0472">Membrane</keyword>
<dbReference type="AlphaFoldDB" id="A0A6L2Q3Q2"/>
<dbReference type="EMBL" id="BLKM01000907">
    <property type="protein sequence ID" value="GFG39543.1"/>
    <property type="molecule type" value="Genomic_DNA"/>
</dbReference>
<keyword evidence="4" id="KW-1185">Reference proteome</keyword>
<reference evidence="4" key="1">
    <citation type="submission" date="2020-01" db="EMBL/GenBank/DDBJ databases">
        <title>Draft genome sequence of the Termite Coptotermes fromosanus.</title>
        <authorList>
            <person name="Itakura S."/>
            <person name="Yosikawa Y."/>
            <person name="Umezawa K."/>
        </authorList>
    </citation>
    <scope>NUCLEOTIDE SEQUENCE [LARGE SCALE GENOMIC DNA]</scope>
</reference>
<feature type="region of interest" description="Disordered" evidence="1">
    <location>
        <begin position="583"/>
        <end position="696"/>
    </location>
</feature>
<feature type="compositionally biased region" description="Basic and acidic residues" evidence="1">
    <location>
        <begin position="585"/>
        <end position="602"/>
    </location>
</feature>
<dbReference type="InParanoid" id="A0A6L2Q3Q2"/>
<organism evidence="3 4">
    <name type="scientific">Coptotermes formosanus</name>
    <name type="common">Formosan subterranean termite</name>
    <dbReference type="NCBI Taxonomy" id="36987"/>
    <lineage>
        <taxon>Eukaryota</taxon>
        <taxon>Metazoa</taxon>
        <taxon>Ecdysozoa</taxon>
        <taxon>Arthropoda</taxon>
        <taxon>Hexapoda</taxon>
        <taxon>Insecta</taxon>
        <taxon>Pterygota</taxon>
        <taxon>Neoptera</taxon>
        <taxon>Polyneoptera</taxon>
        <taxon>Dictyoptera</taxon>
        <taxon>Blattodea</taxon>
        <taxon>Blattoidea</taxon>
        <taxon>Termitoidae</taxon>
        <taxon>Rhinotermitidae</taxon>
        <taxon>Coptotermes</taxon>
    </lineage>
</organism>
<feature type="transmembrane region" description="Helical" evidence="2">
    <location>
        <begin position="135"/>
        <end position="154"/>
    </location>
</feature>
<accession>A0A6L2Q3Q2</accession>
<feature type="transmembrane region" description="Helical" evidence="2">
    <location>
        <begin position="206"/>
        <end position="234"/>
    </location>
</feature>
<feature type="compositionally biased region" description="Polar residues" evidence="1">
    <location>
        <begin position="632"/>
        <end position="659"/>
    </location>
</feature>
<dbReference type="Proteomes" id="UP000502823">
    <property type="component" value="Unassembled WGS sequence"/>
</dbReference>
<dbReference type="PANTHER" id="PTHR21579">
    <property type="entry name" value="PROTEIN TINCAR"/>
    <property type="match status" value="1"/>
</dbReference>
<sequence>MTHLRDLNGYMGMNKVTENRHEVWKVACQVTFIENINAIWQTDLDFMVVHQDRLVVLSFMTSLNHTNFLPTPLPFLTSSVHIPASNLMNVTEDVTLASSVSTAKNQALRSHQELVSPNMEAQEWATSKGPVSAEFLNYALALLVYAVRYPAVFWNTNKGFAALFSLQLLANGLQSLLAFAGVSVLYKVQVVGAAKSLPLLRTPQPFLLNAHVTLALFVLSNVLVLASSLVLYLYGYGRFNSFLRTEQERRVVVLSGAGGASWGYFTHCAALCVLLALAVCNAPLLFDYTIVYRGSLDGAILATAVGAILHLFLWILLWLLLTLKQRWNFKLRVTVGRATVRSARSVKLVTDVDLVSAHHDALEAPLLVVGNGRTYTITDISPKKAIMSVIQRAALECKAKGKVCNGQVRSCDDSEEQIYWLRPKSPSPKTSPETSDQLNWLNRKLSGKHKVTFDDSTSTSKGNKSLDQLTESEEDDGDYATLREIPSDSVSEENKLLDSALRDDSITYARTNRDLTPGDYEDPSPLLTPEPPHDDLPLPQTPCDNLPAAPVAVMVHSSTADSQQAIRLHSVLALQPVTTTPRCLRRADSGMPHDELTPRSDSDSSGGSPPSHSETSSGVHSNSSSETHKPRSTSVDDLTVESSQQSSPAWRSFSLQCNAVPSPPPQVVESTVVIRRSKQARPKTTDEPFGRSTNMRMTSFTDHPAATLPLYPTQQVAAVYPHCSTMPLPTGGPTIPRQHTTIPSHVRLFNPFMKRLHHCGSGVVPSAGLSGGHHTFPHKYTPLQHKQDRDSANFSMASSGDSDQCLPHT</sequence>
<proteinExistence type="predicted"/>
<evidence type="ECO:0000256" key="2">
    <source>
        <dbReference type="SAM" id="Phobius"/>
    </source>
</evidence>
<evidence type="ECO:0000313" key="4">
    <source>
        <dbReference type="Proteomes" id="UP000502823"/>
    </source>
</evidence>